<reference evidence="1" key="1">
    <citation type="journal article" date="2015" name="Nature">
        <title>Complex archaea that bridge the gap between prokaryotes and eukaryotes.</title>
        <authorList>
            <person name="Spang A."/>
            <person name="Saw J.H."/>
            <person name="Jorgensen S.L."/>
            <person name="Zaremba-Niedzwiedzka K."/>
            <person name="Martijn J."/>
            <person name="Lind A.E."/>
            <person name="van Eijk R."/>
            <person name="Schleper C."/>
            <person name="Guy L."/>
            <person name="Ettema T.J."/>
        </authorList>
    </citation>
    <scope>NUCLEOTIDE SEQUENCE</scope>
</reference>
<sequence length="274" mass="29741">MAEAEHVILLPTRQELLGVKANIGPAYPFLERLTLDMYHVKYDFDGDLPAGGTSPGKFEINTNNSGTLIILADQTNGIGRLSTIGSTTNDYCNLTLPELNCQPQLSCTMAVRLAVTSVDDCKVEVGFTYLTTNTSVINVLTTPSFTGTTSNNSAVWVFDTNDSGNSDKWQAVSCKAGVVATEGKIEPSSLNATYPSAGIFQTLIVALFADSDTQHAKYFILDANGYKAYESAWTSAAITYNDNLSPWVGVTTRTSTLKTVDIDYIEVWQRRTVT</sequence>
<evidence type="ECO:0000313" key="1">
    <source>
        <dbReference type="EMBL" id="KKL57251.1"/>
    </source>
</evidence>
<gene>
    <name evidence="1" type="ORF">LCGC14_2237280</name>
</gene>
<accession>A0A0F9DU38</accession>
<dbReference type="EMBL" id="LAZR01030227">
    <property type="protein sequence ID" value="KKL57251.1"/>
    <property type="molecule type" value="Genomic_DNA"/>
</dbReference>
<protein>
    <submittedName>
        <fullName evidence="1">Uncharacterized protein</fullName>
    </submittedName>
</protein>
<proteinExistence type="predicted"/>
<comment type="caution">
    <text evidence="1">The sequence shown here is derived from an EMBL/GenBank/DDBJ whole genome shotgun (WGS) entry which is preliminary data.</text>
</comment>
<organism evidence="1">
    <name type="scientific">marine sediment metagenome</name>
    <dbReference type="NCBI Taxonomy" id="412755"/>
    <lineage>
        <taxon>unclassified sequences</taxon>
        <taxon>metagenomes</taxon>
        <taxon>ecological metagenomes</taxon>
    </lineage>
</organism>
<dbReference type="AlphaFoldDB" id="A0A0F9DU38"/>
<name>A0A0F9DU38_9ZZZZ</name>